<evidence type="ECO:0000259" key="2">
    <source>
        <dbReference type="SMART" id="SM00387"/>
    </source>
</evidence>
<feature type="transmembrane region" description="Helical" evidence="1">
    <location>
        <begin position="130"/>
        <end position="153"/>
    </location>
</feature>
<dbReference type="STRING" id="1915309.AXG55_12705"/>
<dbReference type="RefSeq" id="WP_233231215.1">
    <property type="nucleotide sequence ID" value="NZ_CP017834.1"/>
</dbReference>
<dbReference type="InterPro" id="IPR003594">
    <property type="entry name" value="HATPase_dom"/>
</dbReference>
<proteinExistence type="predicted"/>
<dbReference type="EMBL" id="CP017834">
    <property type="protein sequence ID" value="APJ04714.1"/>
    <property type="molecule type" value="Genomic_DNA"/>
</dbReference>
<evidence type="ECO:0000313" key="4">
    <source>
        <dbReference type="Proteomes" id="UP000184731"/>
    </source>
</evidence>
<dbReference type="KEGG" id="saqi:AXG55_12705"/>
<dbReference type="Pfam" id="PF02518">
    <property type="entry name" value="HATPase_c"/>
    <property type="match status" value="1"/>
</dbReference>
<keyword evidence="1" id="KW-0472">Membrane</keyword>
<feature type="domain" description="Histidine kinase/HSP90-like ATPase" evidence="2">
    <location>
        <begin position="252"/>
        <end position="360"/>
    </location>
</feature>
<evidence type="ECO:0000313" key="3">
    <source>
        <dbReference type="EMBL" id="APJ04714.1"/>
    </source>
</evidence>
<accession>A0A1L4D3E1</accession>
<evidence type="ECO:0000256" key="1">
    <source>
        <dbReference type="SAM" id="Phobius"/>
    </source>
</evidence>
<keyword evidence="4" id="KW-1185">Reference proteome</keyword>
<dbReference type="SUPFAM" id="SSF55874">
    <property type="entry name" value="ATPase domain of HSP90 chaperone/DNA topoisomerase II/histidine kinase"/>
    <property type="match status" value="1"/>
</dbReference>
<dbReference type="SMART" id="SM00387">
    <property type="entry name" value="HATPase_c"/>
    <property type="match status" value="1"/>
</dbReference>
<dbReference type="Gene3D" id="3.30.565.10">
    <property type="entry name" value="Histidine kinase-like ATPase, C-terminal domain"/>
    <property type="match status" value="1"/>
</dbReference>
<organism evidence="3 4">
    <name type="scientific">Silvanigrella aquatica</name>
    <dbReference type="NCBI Taxonomy" id="1915309"/>
    <lineage>
        <taxon>Bacteria</taxon>
        <taxon>Pseudomonadati</taxon>
        <taxon>Bdellovibrionota</taxon>
        <taxon>Oligoflexia</taxon>
        <taxon>Silvanigrellales</taxon>
        <taxon>Silvanigrellaceae</taxon>
        <taxon>Silvanigrella</taxon>
    </lineage>
</organism>
<reference evidence="3 4" key="1">
    <citation type="submission" date="2016-10" db="EMBL/GenBank/DDBJ databases">
        <title>Silvanigrella aquatica sp. nov., isolated from a freshwater lake located in the Black Forest, Germany, description of Silvanigrellaceae fam. nov., Silvanigrellales ord. nov., reclassification of the order Bdellovibrionales in the class Oligoflexia, reclassification of the families Bacteriovoracaceae and Halobacteriovoraceae in the new order Bacteriovoracales ord. nov., and reclassification of the family Pseudobacteriovoracaceae in the order Oligoflexiales.</title>
        <authorList>
            <person name="Hahn M.W."/>
            <person name="Schmidt J."/>
            <person name="Koll U."/>
            <person name="Rohde M."/>
            <person name="Verbag S."/>
            <person name="Pitt A."/>
            <person name="Nakai R."/>
            <person name="Naganuma T."/>
            <person name="Lang E."/>
        </authorList>
    </citation>
    <scope>NUCLEOTIDE SEQUENCE [LARGE SCALE GENOMIC DNA]</scope>
    <source>
        <strain evidence="3 4">MWH-Nonnen-W8red</strain>
    </source>
</reference>
<keyword evidence="1" id="KW-0812">Transmembrane</keyword>
<dbReference type="InterPro" id="IPR036890">
    <property type="entry name" value="HATPase_C_sf"/>
</dbReference>
<sequence>MQNNYSLEAYRRLIEVSSSINVYERLEKNNFFAAEIWECDQCKNNKFPLWQTNASSISEMRNIVFLKGILKKFNSILIYNDSLIVGVSFPIYSYKISHDKVFQQKKYTLTFYKKALDYKIFSDGTSFLEVFIILNILMFIILLFFIFIPLSILKIKVARNTAKSIEAKTLENIKNMIEHELINQENVLKYPLDLKSSIHAAIHHNNVAQIILRKVKIKNIDPIDVIEDVWKNTSSSHIKLICNININNKINFDQSTLYIAFNTIIKNASHKSVAATEIYINITQNWYQKIKNVILIEISNNGHHIPKNIRGKILYGYTNKIDGHGIGLKNLREILKKTGSSLKLSAQQQTCFSFLVKGSEEKVKICKNYILEHTIQNNTPKNTVNLDIQKPLVIIIEDNEYIWHGWKINMTDANILFFKTPDEFFCHIDEEKMNGNKCLSLIEAIISDFDFGNGVNFINSNLIGGIANEDEEFHGKIILCTGFNESIQNDIPKWMREKIVLFFQKRPVSYKEIIEMLNNKNLNLNHF</sequence>
<keyword evidence="1" id="KW-1133">Transmembrane helix</keyword>
<name>A0A1L4D3E1_9BACT</name>
<dbReference type="Proteomes" id="UP000184731">
    <property type="component" value="Chromosome"/>
</dbReference>
<protein>
    <recommendedName>
        <fullName evidence="2">Histidine kinase/HSP90-like ATPase domain-containing protein</fullName>
    </recommendedName>
</protein>
<dbReference type="AlphaFoldDB" id="A0A1L4D3E1"/>
<gene>
    <name evidence="3" type="ORF">AXG55_12705</name>
</gene>